<keyword evidence="1" id="KW-0732">Signal</keyword>
<accession>A0A560BNM8</accession>
<evidence type="ECO:0000313" key="3">
    <source>
        <dbReference type="Proteomes" id="UP000316083"/>
    </source>
</evidence>
<sequence length="191" mass="19937">MRHGTSCLCLVVAVAGLALSGPAGAQTLSMPEDRIGNWKIGGLAYSVGETPDTKVSDLHNKIRIGSSLLPKLDGYAEVRPWVSLGPSAPDGSLHGMGGILIDVPLGGSSFVFTPSVGAGTLPVTPRDPAATGSVVEFRSQLELGYQFENKARFSLGYSRIDTSGPSTDAAAPANNVFGFYYRMPFGAFTGR</sequence>
<dbReference type="InterPro" id="IPR018550">
    <property type="entry name" value="Lipid-A_deacylase-rel"/>
</dbReference>
<dbReference type="EMBL" id="VITF01000001">
    <property type="protein sequence ID" value="TWA74206.1"/>
    <property type="molecule type" value="Genomic_DNA"/>
</dbReference>
<protein>
    <submittedName>
        <fullName evidence="2">Lipid A 3-O-deacylase PagL</fullName>
    </submittedName>
</protein>
<dbReference type="Proteomes" id="UP000316083">
    <property type="component" value="Unassembled WGS sequence"/>
</dbReference>
<evidence type="ECO:0000256" key="1">
    <source>
        <dbReference type="SAM" id="SignalP"/>
    </source>
</evidence>
<proteinExistence type="predicted"/>
<comment type="caution">
    <text evidence="2">The sequence shown here is derived from an EMBL/GenBank/DDBJ whole genome shotgun (WGS) entry which is preliminary data.</text>
</comment>
<name>A0A560BNM8_AZOBR</name>
<feature type="chain" id="PRO_5021751707" evidence="1">
    <location>
        <begin position="26"/>
        <end position="191"/>
    </location>
</feature>
<feature type="signal peptide" evidence="1">
    <location>
        <begin position="1"/>
        <end position="25"/>
    </location>
</feature>
<gene>
    <name evidence="2" type="ORF">FBZ82_101221</name>
</gene>
<dbReference type="Pfam" id="PF09411">
    <property type="entry name" value="PagL"/>
    <property type="match status" value="1"/>
</dbReference>
<dbReference type="AlphaFoldDB" id="A0A560BNM8"/>
<organism evidence="2 3">
    <name type="scientific">Azospirillum brasilense</name>
    <dbReference type="NCBI Taxonomy" id="192"/>
    <lineage>
        <taxon>Bacteria</taxon>
        <taxon>Pseudomonadati</taxon>
        <taxon>Pseudomonadota</taxon>
        <taxon>Alphaproteobacteria</taxon>
        <taxon>Rhodospirillales</taxon>
        <taxon>Azospirillaceae</taxon>
        <taxon>Azospirillum</taxon>
    </lineage>
</organism>
<reference evidence="2 3" key="1">
    <citation type="submission" date="2019-06" db="EMBL/GenBank/DDBJ databases">
        <title>Genomic Encyclopedia of Type Strains, Phase IV (KMG-V): Genome sequencing to study the core and pangenomes of soil and plant-associated prokaryotes.</title>
        <authorList>
            <person name="Whitman W."/>
        </authorList>
    </citation>
    <scope>NUCLEOTIDE SEQUENCE [LARGE SCALE GENOMIC DNA]</scope>
    <source>
        <strain evidence="2 3">BR 11796</strain>
    </source>
</reference>
<evidence type="ECO:0000313" key="2">
    <source>
        <dbReference type="EMBL" id="TWA74206.1"/>
    </source>
</evidence>